<keyword evidence="4" id="KW-1003">Cell membrane</keyword>
<comment type="subcellular location">
    <subcellularLocation>
        <location evidence="1">Cell membrane</location>
        <topology evidence="1">Peripheral membrane protein</topology>
    </subcellularLocation>
</comment>
<evidence type="ECO:0000256" key="6">
    <source>
        <dbReference type="ARBA" id="ARBA00022840"/>
    </source>
</evidence>
<comment type="caution">
    <text evidence="9">The sequence shown here is derived from an EMBL/GenBank/DDBJ whole genome shotgun (WGS) entry which is preliminary data.</text>
</comment>
<keyword evidence="10" id="KW-1185">Reference proteome</keyword>
<dbReference type="GO" id="GO:0005524">
    <property type="term" value="F:ATP binding"/>
    <property type="evidence" value="ECO:0007669"/>
    <property type="project" value="UniProtKB-KW"/>
</dbReference>
<sequence length="334" mass="36347">MSQEAERGATLLNVEELSVEVLTSTGWTGVTDTVSFQLRRGEVMGLVGESGCGKSTTALALMGLLPKASARVASGTVWLDGTDLYSLSRRQWEDLRGDDISMIFQEPMSSLHPAFTVGEQIAESVRRHRDLGRRDAWQRAVALLEKVGMPEARARATCYPHEFSGGMLQRVLIAIALACEPKVLVADEPTTALDVTVQAQILDLLRSMGAEFDLSILLVTHDLDVVADICDEVVVMYAGQVVEQATVKEFLHAPRHPYSRALLAGSRPDGDDSTELHWIPGAPPTPGALPPGCRFEPRCAHAHDRCRAEEIALQRHPDGSAHRCVLDLSAPRGE</sequence>
<keyword evidence="3" id="KW-0813">Transport</keyword>
<evidence type="ECO:0000256" key="1">
    <source>
        <dbReference type="ARBA" id="ARBA00004202"/>
    </source>
</evidence>
<dbReference type="Gene3D" id="3.40.50.300">
    <property type="entry name" value="P-loop containing nucleotide triphosphate hydrolases"/>
    <property type="match status" value="1"/>
</dbReference>
<dbReference type="PROSITE" id="PS50893">
    <property type="entry name" value="ABC_TRANSPORTER_2"/>
    <property type="match status" value="1"/>
</dbReference>
<dbReference type="InterPro" id="IPR003439">
    <property type="entry name" value="ABC_transporter-like_ATP-bd"/>
</dbReference>
<dbReference type="RefSeq" id="WP_344967848.1">
    <property type="nucleotide sequence ID" value="NZ_BAABDD010000003.1"/>
</dbReference>
<dbReference type="InterPro" id="IPR003593">
    <property type="entry name" value="AAA+_ATPase"/>
</dbReference>
<dbReference type="InterPro" id="IPR017871">
    <property type="entry name" value="ABC_transporter-like_CS"/>
</dbReference>
<dbReference type="SMART" id="SM00382">
    <property type="entry name" value="AAA"/>
    <property type="match status" value="1"/>
</dbReference>
<dbReference type="SUPFAM" id="SSF52540">
    <property type="entry name" value="P-loop containing nucleoside triphosphate hydrolases"/>
    <property type="match status" value="1"/>
</dbReference>
<reference evidence="10" key="1">
    <citation type="journal article" date="2019" name="Int. J. Syst. Evol. Microbiol.">
        <title>The Global Catalogue of Microorganisms (GCM) 10K type strain sequencing project: providing services to taxonomists for standard genome sequencing and annotation.</title>
        <authorList>
            <consortium name="The Broad Institute Genomics Platform"/>
            <consortium name="The Broad Institute Genome Sequencing Center for Infectious Disease"/>
            <person name="Wu L."/>
            <person name="Ma J."/>
        </authorList>
    </citation>
    <scope>NUCLEOTIDE SEQUENCE [LARGE SCALE GENOMIC DNA]</scope>
    <source>
        <strain evidence="10">JCM 17137</strain>
    </source>
</reference>
<dbReference type="PROSITE" id="PS00211">
    <property type="entry name" value="ABC_TRANSPORTER_1"/>
    <property type="match status" value="1"/>
</dbReference>
<keyword evidence="5" id="KW-0547">Nucleotide-binding</keyword>
<name>A0ABP7F5C6_9ACTN</name>
<gene>
    <name evidence="9" type="ORF">GCM10022402_10550</name>
</gene>
<proteinExistence type="inferred from homology"/>
<dbReference type="EMBL" id="BAABDD010000003">
    <property type="protein sequence ID" value="GAA3731729.1"/>
    <property type="molecule type" value="Genomic_DNA"/>
</dbReference>
<dbReference type="InterPro" id="IPR050388">
    <property type="entry name" value="ABC_Ni/Peptide_Import"/>
</dbReference>
<dbReference type="Pfam" id="PF00005">
    <property type="entry name" value="ABC_tran"/>
    <property type="match status" value="1"/>
</dbReference>
<evidence type="ECO:0000256" key="7">
    <source>
        <dbReference type="ARBA" id="ARBA00023136"/>
    </source>
</evidence>
<dbReference type="NCBIfam" id="TIGR01727">
    <property type="entry name" value="oligo_HPY"/>
    <property type="match status" value="1"/>
</dbReference>
<dbReference type="PANTHER" id="PTHR43297">
    <property type="entry name" value="OLIGOPEPTIDE TRANSPORT ATP-BINDING PROTEIN APPD"/>
    <property type="match status" value="1"/>
</dbReference>
<dbReference type="CDD" id="cd03257">
    <property type="entry name" value="ABC_NikE_OppD_transporters"/>
    <property type="match status" value="1"/>
</dbReference>
<protein>
    <submittedName>
        <fullName evidence="9">ABC transporter ATP-binding protein</fullName>
    </submittedName>
</protein>
<keyword evidence="7" id="KW-0472">Membrane</keyword>
<dbReference type="InterPro" id="IPR013563">
    <property type="entry name" value="Oligopep_ABC_C"/>
</dbReference>
<evidence type="ECO:0000256" key="4">
    <source>
        <dbReference type="ARBA" id="ARBA00022475"/>
    </source>
</evidence>
<organism evidence="9 10">
    <name type="scientific">Salinactinospora qingdaonensis</name>
    <dbReference type="NCBI Taxonomy" id="702744"/>
    <lineage>
        <taxon>Bacteria</taxon>
        <taxon>Bacillati</taxon>
        <taxon>Actinomycetota</taxon>
        <taxon>Actinomycetes</taxon>
        <taxon>Streptosporangiales</taxon>
        <taxon>Nocardiopsidaceae</taxon>
        <taxon>Salinactinospora</taxon>
    </lineage>
</organism>
<evidence type="ECO:0000313" key="9">
    <source>
        <dbReference type="EMBL" id="GAA3731729.1"/>
    </source>
</evidence>
<evidence type="ECO:0000313" key="10">
    <source>
        <dbReference type="Proteomes" id="UP001500908"/>
    </source>
</evidence>
<dbReference type="PANTHER" id="PTHR43297:SF2">
    <property type="entry name" value="DIPEPTIDE TRANSPORT ATP-BINDING PROTEIN DPPD"/>
    <property type="match status" value="1"/>
</dbReference>
<accession>A0ABP7F5C6</accession>
<comment type="similarity">
    <text evidence="2">Belongs to the ABC transporter superfamily.</text>
</comment>
<evidence type="ECO:0000256" key="3">
    <source>
        <dbReference type="ARBA" id="ARBA00022448"/>
    </source>
</evidence>
<dbReference type="Proteomes" id="UP001500908">
    <property type="component" value="Unassembled WGS sequence"/>
</dbReference>
<dbReference type="InterPro" id="IPR027417">
    <property type="entry name" value="P-loop_NTPase"/>
</dbReference>
<keyword evidence="6 9" id="KW-0067">ATP-binding</keyword>
<evidence type="ECO:0000259" key="8">
    <source>
        <dbReference type="PROSITE" id="PS50893"/>
    </source>
</evidence>
<evidence type="ECO:0000256" key="5">
    <source>
        <dbReference type="ARBA" id="ARBA00022741"/>
    </source>
</evidence>
<feature type="domain" description="ABC transporter" evidence="8">
    <location>
        <begin position="12"/>
        <end position="263"/>
    </location>
</feature>
<evidence type="ECO:0000256" key="2">
    <source>
        <dbReference type="ARBA" id="ARBA00005417"/>
    </source>
</evidence>
<dbReference type="Pfam" id="PF08352">
    <property type="entry name" value="oligo_HPY"/>
    <property type="match status" value="1"/>
</dbReference>